<dbReference type="Pfam" id="PF01292">
    <property type="entry name" value="Ni_hydr_CYTB"/>
    <property type="match status" value="1"/>
</dbReference>
<keyword evidence="4" id="KW-1003">Cell membrane</keyword>
<evidence type="ECO:0000256" key="5">
    <source>
        <dbReference type="ARBA" id="ARBA00022617"/>
    </source>
</evidence>
<evidence type="ECO:0000256" key="6">
    <source>
        <dbReference type="ARBA" id="ARBA00022692"/>
    </source>
</evidence>
<feature type="transmembrane region" description="Helical" evidence="12">
    <location>
        <begin position="55"/>
        <end position="74"/>
    </location>
</feature>
<name>A0A2A5JUU0_PSEO7</name>
<gene>
    <name evidence="14" type="ORF">CEX98_03130</name>
</gene>
<comment type="caution">
    <text evidence="14">The sequence shown here is derived from an EMBL/GenBank/DDBJ whole genome shotgun (WGS) entry which is preliminary data.</text>
</comment>
<evidence type="ECO:0000256" key="2">
    <source>
        <dbReference type="ARBA" id="ARBA00008622"/>
    </source>
</evidence>
<evidence type="ECO:0000256" key="12">
    <source>
        <dbReference type="SAM" id="Phobius"/>
    </source>
</evidence>
<dbReference type="InterPro" id="IPR000516">
    <property type="entry name" value="Ni-dep_Hydgase_cyt-B"/>
</dbReference>
<feature type="transmembrane region" description="Helical" evidence="12">
    <location>
        <begin position="115"/>
        <end position="135"/>
    </location>
</feature>
<evidence type="ECO:0000256" key="4">
    <source>
        <dbReference type="ARBA" id="ARBA00022475"/>
    </source>
</evidence>
<accession>A0A2A5JUU0</accession>
<keyword evidence="6 12" id="KW-0812">Transmembrane</keyword>
<organism evidence="14 15">
    <name type="scientific">Pseudoalteromonas piscicida</name>
    <dbReference type="NCBI Taxonomy" id="43662"/>
    <lineage>
        <taxon>Bacteria</taxon>
        <taxon>Pseudomonadati</taxon>
        <taxon>Pseudomonadota</taxon>
        <taxon>Gammaproteobacteria</taxon>
        <taxon>Alteromonadales</taxon>
        <taxon>Pseudoalteromonadaceae</taxon>
        <taxon>Pseudoalteromonas</taxon>
    </lineage>
</organism>
<evidence type="ECO:0000256" key="11">
    <source>
        <dbReference type="ARBA" id="ARBA00023136"/>
    </source>
</evidence>
<comment type="similarity">
    <text evidence="2">Belongs to the HupC/HyaC/HydC family.</text>
</comment>
<keyword evidence="11 12" id="KW-0472">Membrane</keyword>
<dbReference type="InterPro" id="IPR016174">
    <property type="entry name" value="Di-haem_cyt_TM"/>
</dbReference>
<keyword evidence="10" id="KW-0408">Iron</keyword>
<evidence type="ECO:0000259" key="13">
    <source>
        <dbReference type="Pfam" id="PF01292"/>
    </source>
</evidence>
<sequence>MNREAIKVWSAPIRVFHWVNVIAILLLIVIGLIILNGKTLGITSDGKVLLKTLHVTVGYVFALNLFVRLIFGLIGSGYERFGKMLPFYQGFSRELMHFFRNKDTVHKGHNPAGKLMIAAMLLLMSVQAASGLILAGTDIYYPPFGNYFAKSIAVDQAQVQQIRPYSKENVNVQKYKAMRAFRKPFITAHVYAFYGLLILIPLHVAGVIVAERREKSALVSGMISGIKYLPKKPKE</sequence>
<keyword evidence="7" id="KW-0479">Metal-binding</keyword>
<evidence type="ECO:0000256" key="1">
    <source>
        <dbReference type="ARBA" id="ARBA00004651"/>
    </source>
</evidence>
<dbReference type="GO" id="GO:0005886">
    <property type="term" value="C:plasma membrane"/>
    <property type="evidence" value="ECO:0007669"/>
    <property type="project" value="UniProtKB-SubCell"/>
</dbReference>
<keyword evidence="8" id="KW-0249">Electron transport</keyword>
<keyword evidence="5" id="KW-0349">Heme</keyword>
<dbReference type="GO" id="GO:0005506">
    <property type="term" value="F:iron ion binding"/>
    <property type="evidence" value="ECO:0007669"/>
    <property type="project" value="InterPro"/>
</dbReference>
<evidence type="ECO:0000256" key="9">
    <source>
        <dbReference type="ARBA" id="ARBA00022989"/>
    </source>
</evidence>
<feature type="domain" description="Cytochrome b561 bacterial/Ni-hydrogenase" evidence="13">
    <location>
        <begin position="8"/>
        <end position="225"/>
    </location>
</feature>
<keyword evidence="3" id="KW-0813">Transport</keyword>
<dbReference type="AlphaFoldDB" id="A0A2A5JUU0"/>
<dbReference type="InterPro" id="IPR051542">
    <property type="entry name" value="Hydrogenase_cytochrome"/>
</dbReference>
<dbReference type="InterPro" id="IPR011577">
    <property type="entry name" value="Cyt_b561_bac/Ni-Hgenase"/>
</dbReference>
<dbReference type="GO" id="GO:0020037">
    <property type="term" value="F:heme binding"/>
    <property type="evidence" value="ECO:0007669"/>
    <property type="project" value="TreeGrafter"/>
</dbReference>
<keyword evidence="9 12" id="KW-1133">Transmembrane helix</keyword>
<dbReference type="OrthoDB" id="196472at2"/>
<dbReference type="PANTHER" id="PTHR30485">
    <property type="entry name" value="NI/FE-HYDROGENASE 1 B-TYPE CYTOCHROME SUBUNIT"/>
    <property type="match status" value="1"/>
</dbReference>
<proteinExistence type="inferred from homology"/>
<dbReference type="RefSeq" id="WP_099640674.1">
    <property type="nucleotide sequence ID" value="NZ_NKHF01000013.1"/>
</dbReference>
<dbReference type="SUPFAM" id="SSF81342">
    <property type="entry name" value="Transmembrane di-heme cytochromes"/>
    <property type="match status" value="1"/>
</dbReference>
<dbReference type="EMBL" id="NKHF01000013">
    <property type="protein sequence ID" value="PCK33170.1"/>
    <property type="molecule type" value="Genomic_DNA"/>
</dbReference>
<feature type="transmembrane region" description="Helical" evidence="12">
    <location>
        <begin position="15"/>
        <end position="35"/>
    </location>
</feature>
<comment type="subcellular location">
    <subcellularLocation>
        <location evidence="1">Cell membrane</location>
        <topology evidence="1">Multi-pass membrane protein</topology>
    </subcellularLocation>
</comment>
<evidence type="ECO:0000313" key="15">
    <source>
        <dbReference type="Proteomes" id="UP000228621"/>
    </source>
</evidence>
<keyword evidence="15" id="KW-1185">Reference proteome</keyword>
<evidence type="ECO:0000256" key="8">
    <source>
        <dbReference type="ARBA" id="ARBA00022982"/>
    </source>
</evidence>
<evidence type="ECO:0000313" key="14">
    <source>
        <dbReference type="EMBL" id="PCK33170.1"/>
    </source>
</evidence>
<protein>
    <submittedName>
        <fullName evidence="14">Cytochrome B</fullName>
    </submittedName>
</protein>
<evidence type="ECO:0000256" key="7">
    <source>
        <dbReference type="ARBA" id="ARBA00022723"/>
    </source>
</evidence>
<dbReference type="PRINTS" id="PR00161">
    <property type="entry name" value="NIHGNASECYTB"/>
</dbReference>
<dbReference type="GO" id="GO:0009055">
    <property type="term" value="F:electron transfer activity"/>
    <property type="evidence" value="ECO:0007669"/>
    <property type="project" value="InterPro"/>
</dbReference>
<evidence type="ECO:0000256" key="3">
    <source>
        <dbReference type="ARBA" id="ARBA00022448"/>
    </source>
</evidence>
<reference evidence="15" key="1">
    <citation type="journal article" date="2019" name="Genome Announc.">
        <title>Draft Genome Sequence of Pseudoalteromonas piscicida Strain 36Y ROTHPW, an Hypersaline Seawater Isolate from the South Coast of Sonora, Mexico.</title>
        <authorList>
            <person name="Sanchez-Diaz R."/>
            <person name="Molina-Garza Z.J."/>
            <person name="Cruz-Suarez L.E."/>
            <person name="Selvin J."/>
            <person name="Kiran G.S."/>
            <person name="Ibarra-Gamez J.C."/>
            <person name="Gomez-Gil B."/>
            <person name="Galaviz-Silva L."/>
        </authorList>
    </citation>
    <scope>NUCLEOTIDE SEQUENCE [LARGE SCALE GENOMIC DNA]</scope>
    <source>
        <strain evidence="15">36Y_RITHPW</strain>
    </source>
</reference>
<dbReference type="Proteomes" id="UP000228621">
    <property type="component" value="Unassembled WGS sequence"/>
</dbReference>
<dbReference type="PANTHER" id="PTHR30485:SF2">
    <property type="entry name" value="BLL0597 PROTEIN"/>
    <property type="match status" value="1"/>
</dbReference>
<dbReference type="Gene3D" id="1.20.950.20">
    <property type="entry name" value="Transmembrane di-heme cytochromes, Chain C"/>
    <property type="match status" value="1"/>
</dbReference>
<evidence type="ECO:0000256" key="10">
    <source>
        <dbReference type="ARBA" id="ARBA00023004"/>
    </source>
</evidence>
<dbReference type="GO" id="GO:0022904">
    <property type="term" value="P:respiratory electron transport chain"/>
    <property type="evidence" value="ECO:0007669"/>
    <property type="project" value="InterPro"/>
</dbReference>
<feature type="transmembrane region" description="Helical" evidence="12">
    <location>
        <begin position="191"/>
        <end position="210"/>
    </location>
</feature>